<dbReference type="PANTHER" id="PTHR37809">
    <property type="entry name" value="RIBOSOMAL PROTEIN S12 METHYLTHIOTRANSFERASE ACCESSORY FACTOR YCAO"/>
    <property type="match status" value="1"/>
</dbReference>
<dbReference type="PROSITE" id="PS51664">
    <property type="entry name" value="YCAO"/>
    <property type="match status" value="1"/>
</dbReference>
<dbReference type="NCBIfam" id="TIGR03604">
    <property type="entry name" value="TOMM_cyclo_SagD"/>
    <property type="match status" value="1"/>
</dbReference>
<dbReference type="Pfam" id="PF02624">
    <property type="entry name" value="YcaO"/>
    <property type="match status" value="1"/>
</dbReference>
<proteinExistence type="predicted"/>
<keyword evidence="3" id="KW-1185">Reference proteome</keyword>
<reference evidence="2 3" key="1">
    <citation type="journal article" date="2021" name="Int. J. Syst. Evol. Microbiol.">
        <title>Halobaculum halophilum sp. nov. and Halobaculum salinum sp. nov., isolated from salt lake and saline soil.</title>
        <authorList>
            <person name="Cui H.L."/>
            <person name="Shi X.W."/>
            <person name="Yin X.M."/>
            <person name="Yang X.Y."/>
            <person name="Hou J."/>
            <person name="Zhu L."/>
        </authorList>
    </citation>
    <scope>NUCLEOTIDE SEQUENCE [LARGE SCALE GENOMIC DNA]</scope>
    <source>
        <strain evidence="2 3">NBRC 109044</strain>
    </source>
</reference>
<dbReference type="Gene3D" id="3.30.40.250">
    <property type="match status" value="1"/>
</dbReference>
<dbReference type="InterPro" id="IPR027624">
    <property type="entry name" value="TOMM_cyclo_SagD"/>
</dbReference>
<dbReference type="KEGG" id="hmp:K6T50_01800"/>
<name>A0A8T8WDX7_9EURY</name>
<sequence>MDIAIVGPDPAAEPLRGAFADIEANVMEVEAGLLDGFDFAVVVGTTGDDAFRTATRLVDDWVAVEIGGIGGRAIEGLDAAVTVFSAETGCYDCLRDRVRANVPSTDATPQGTRSAVRFAGALAGRRAIQHLSGDGVAGTVSEVDGPERTFLPSPGCDCGAAPTGFELRAPTEPVDLDDAVDRMDRAVDDRLGVVTDVGERESVPAPYYIARTTDTAAFADTRCTEFAAGVAADWDAAYAKAIGEGLERYCAGTYRASSFRSAPTTGVVDAVPVDRFVRPDDTETPDPEDHIPWIAGIDLATRESASLPAEFVVFPPPEERFAPAITTGLGLGNSTAEAVLSGLYETVERDASMLSWYSTFEPMGLSVDDEGFETLHKRARAEDLSVTTLLLTQDVDVPVVGVAVHRDAEADEWPQFAMGSAADLDAAAAARSALAEALQNWMELRAMGPEQANQEEGAIGSYADFPERVREFVSPEVTVPAEDVTDDEAAALDGVAEVEAVVDRLATAGLDAYATRLTTRDVAALSFEGVRVLVPEAQPLFTAEPFFGDRLETVSASMGFEPEPEKAYHPFP</sequence>
<evidence type="ECO:0000313" key="3">
    <source>
        <dbReference type="Proteomes" id="UP000826254"/>
    </source>
</evidence>
<dbReference type="RefSeq" id="WP_222607741.1">
    <property type="nucleotide sequence ID" value="NZ_CP081958.1"/>
</dbReference>
<protein>
    <submittedName>
        <fullName evidence="2">YcaO-like family protein</fullName>
    </submittedName>
</protein>
<feature type="domain" description="YcaO" evidence="1">
    <location>
        <begin position="229"/>
        <end position="572"/>
    </location>
</feature>
<dbReference type="Gene3D" id="3.30.160.660">
    <property type="match status" value="1"/>
</dbReference>
<dbReference type="GeneID" id="67176836"/>
<dbReference type="PANTHER" id="PTHR37809:SF1">
    <property type="entry name" value="RIBOSOMAL PROTEIN S12 METHYLTHIOTRANSFERASE ACCESSORY FACTOR YCAO"/>
    <property type="match status" value="1"/>
</dbReference>
<evidence type="ECO:0000259" key="1">
    <source>
        <dbReference type="PROSITE" id="PS51664"/>
    </source>
</evidence>
<dbReference type="InterPro" id="IPR003776">
    <property type="entry name" value="YcaO-like_dom"/>
</dbReference>
<gene>
    <name evidence="2" type="ORF">K6T50_01800</name>
</gene>
<dbReference type="Gene3D" id="3.40.50.720">
    <property type="entry name" value="NAD(P)-binding Rossmann-like Domain"/>
    <property type="match status" value="1"/>
</dbReference>
<evidence type="ECO:0000313" key="2">
    <source>
        <dbReference type="EMBL" id="QZP37934.1"/>
    </source>
</evidence>
<organism evidence="2 3">
    <name type="scientific">Halobaculum magnesiiphilum</name>
    <dbReference type="NCBI Taxonomy" id="1017351"/>
    <lineage>
        <taxon>Archaea</taxon>
        <taxon>Methanobacteriati</taxon>
        <taxon>Methanobacteriota</taxon>
        <taxon>Stenosarchaea group</taxon>
        <taxon>Halobacteria</taxon>
        <taxon>Halobacteriales</taxon>
        <taxon>Haloferacaceae</taxon>
        <taxon>Halobaculum</taxon>
    </lineage>
</organism>
<dbReference type="AlphaFoldDB" id="A0A8T8WDX7"/>
<accession>A0A8T8WDX7</accession>
<dbReference type="Proteomes" id="UP000826254">
    <property type="component" value="Chromosome"/>
</dbReference>
<dbReference type="Gene3D" id="3.30.1330.230">
    <property type="match status" value="1"/>
</dbReference>
<dbReference type="EMBL" id="CP081958">
    <property type="protein sequence ID" value="QZP37934.1"/>
    <property type="molecule type" value="Genomic_DNA"/>
</dbReference>